<dbReference type="OrthoDB" id="9780560at2"/>
<feature type="transmembrane region" description="Helical" evidence="1">
    <location>
        <begin position="339"/>
        <end position="364"/>
    </location>
</feature>
<dbReference type="PATRIC" id="fig|59561.3.peg.937"/>
<feature type="transmembrane region" description="Helical" evidence="1">
    <location>
        <begin position="450"/>
        <end position="472"/>
    </location>
</feature>
<accession>A0A0W1KLB8</accession>
<evidence type="ECO:0008006" key="4">
    <source>
        <dbReference type="Google" id="ProtNLM"/>
    </source>
</evidence>
<evidence type="ECO:0000313" key="2">
    <source>
        <dbReference type="EMBL" id="KTF04423.1"/>
    </source>
</evidence>
<feature type="transmembrane region" description="Helical" evidence="1">
    <location>
        <begin position="294"/>
        <end position="319"/>
    </location>
</feature>
<dbReference type="Proteomes" id="UP000054404">
    <property type="component" value="Unassembled WGS sequence"/>
</dbReference>
<feature type="transmembrane region" description="Helical" evidence="1">
    <location>
        <begin position="716"/>
        <end position="738"/>
    </location>
</feature>
<dbReference type="EMBL" id="LNIZ01000003">
    <property type="protein sequence ID" value="KTF04423.1"/>
    <property type="molecule type" value="Genomic_DNA"/>
</dbReference>
<dbReference type="STRING" id="59561.AQZ59_00946"/>
<feature type="transmembrane region" description="Helical" evidence="1">
    <location>
        <begin position="750"/>
        <end position="777"/>
    </location>
</feature>
<feature type="transmembrane region" description="Helical" evidence="1">
    <location>
        <begin position="405"/>
        <end position="429"/>
    </location>
</feature>
<sequence length="793" mass="84056">MLRQQLEHHWPSHVLAGVALTYAAAMVFFVTTMLGFADHTLALSVKKSIPHSDLVVYSEADTALAVAEQIGELDQVETVFVDSSLLAEVLTETEHLPVSIRSLAPPVLRTQEIIFGEFPASPREIAVTHQLASALHVQAGDELTVAGGDVAKRYSVSGIYTRSRLLDPVGFEAITTEPNPNFVAAQGNEQGGIEVRVLPTADPDTLQAEILEIPGTVVVNAQDRYDVEYARQRDALDTLTEATPWLLTTAFITATTVVYMTVVGVARRRTTESQALRSLGLSALRRHRMLGREVGVVAGLTYLLGIGVGYAGAMGASSIARAESGAPFLPASIGFPAAATFWAFVAVALATVIGTATGILSTYLRTTNAWKPAIRTASPAIVLFAAAFLYATVAMPGALSANVSAGGVVVSLLALAAATLVAYGVIVVVTRRLAKSFHVGSAFSPLPRSLTATITTVSLFVILMSSAALGALHTTYSTLTANDDRLANLYDLSITAGVTSASISDADIQAVHDWGGASATLTYHLLNTSGWEPEDFQPGALYAVDPGEAEDYLGRRIEPGTLLVPRGTNNVPSSMNLTYIDAKGFTRSTNVNVTVADVPFALISSAGLGDLEPTAMWIRLADHHHISEDFSRLEASLTPGEDRPFLTLAITPPQEAPANVSQIAAIIQTSVIAVLGFAAYLHVPRYLADQSLETRYLRSKGMTGLRIRQRRLSQGMASAFVTSVTGVGLGVGSTLLLMTLHGWATPHEPSIPIVTLALNIGSILLGCLALGILGYHVDVSKRTKARDYAEIGR</sequence>
<feature type="transmembrane region" description="Helical" evidence="1">
    <location>
        <begin position="663"/>
        <end position="683"/>
    </location>
</feature>
<reference evidence="2 3" key="1">
    <citation type="submission" date="2015-11" db="EMBL/GenBank/DDBJ databases">
        <title>Draft Genome Sequence of the Type Strain Trueperella bernardiae LCDC 89-0504T, Isolated from Blood Culture.</title>
        <authorList>
            <person name="Bernier A.-M."/>
            <person name="Bernard K."/>
        </authorList>
    </citation>
    <scope>NUCLEOTIDE SEQUENCE [LARGE SCALE GENOMIC DNA]</scope>
    <source>
        <strain evidence="2 3">LCDC 89-0504</strain>
    </source>
</reference>
<evidence type="ECO:0000256" key="1">
    <source>
        <dbReference type="SAM" id="Phobius"/>
    </source>
</evidence>
<evidence type="ECO:0000313" key="3">
    <source>
        <dbReference type="Proteomes" id="UP000054404"/>
    </source>
</evidence>
<dbReference type="RefSeq" id="WP_062613501.1">
    <property type="nucleotide sequence ID" value="NZ_LNIZ01000003.1"/>
</dbReference>
<dbReference type="AlphaFoldDB" id="A0A0W1KLB8"/>
<organism evidence="2 3">
    <name type="scientific">Trueperella bernardiae</name>
    <dbReference type="NCBI Taxonomy" id="59561"/>
    <lineage>
        <taxon>Bacteria</taxon>
        <taxon>Bacillati</taxon>
        <taxon>Actinomycetota</taxon>
        <taxon>Actinomycetes</taxon>
        <taxon>Actinomycetales</taxon>
        <taxon>Actinomycetaceae</taxon>
        <taxon>Trueperella</taxon>
    </lineage>
</organism>
<keyword evidence="3" id="KW-1185">Reference proteome</keyword>
<comment type="caution">
    <text evidence="2">The sequence shown here is derived from an EMBL/GenBank/DDBJ whole genome shotgun (WGS) entry which is preliminary data.</text>
</comment>
<keyword evidence="1" id="KW-0812">Transmembrane</keyword>
<protein>
    <recommendedName>
        <fullName evidence="4">FtsX-like permease family protein</fullName>
    </recommendedName>
</protein>
<keyword evidence="1" id="KW-1133">Transmembrane helix</keyword>
<feature type="transmembrane region" description="Helical" evidence="1">
    <location>
        <begin position="245"/>
        <end position="266"/>
    </location>
</feature>
<feature type="transmembrane region" description="Helical" evidence="1">
    <location>
        <begin position="12"/>
        <end position="37"/>
    </location>
</feature>
<keyword evidence="1" id="KW-0472">Membrane</keyword>
<proteinExistence type="predicted"/>
<name>A0A0W1KLB8_9ACTO</name>
<gene>
    <name evidence="2" type="ORF">AQZ59_00946</name>
</gene>
<feature type="transmembrane region" description="Helical" evidence="1">
    <location>
        <begin position="376"/>
        <end position="399"/>
    </location>
</feature>